<evidence type="ECO:0000256" key="1">
    <source>
        <dbReference type="ARBA" id="ARBA00007797"/>
    </source>
</evidence>
<dbReference type="InterPro" id="IPR005612">
    <property type="entry name" value="CCAAT-binding_factor"/>
</dbReference>
<dbReference type="PANTHER" id="PTHR14428">
    <property type="entry name" value="NUCLEOLAR COMPLEX PROTEIN 3"/>
    <property type="match status" value="1"/>
</dbReference>
<dbReference type="EMBL" id="OB662800">
    <property type="protein sequence ID" value="CAD7230579.1"/>
    <property type="molecule type" value="Genomic_DNA"/>
</dbReference>
<dbReference type="GO" id="GO:0006270">
    <property type="term" value="P:DNA replication initiation"/>
    <property type="evidence" value="ECO:0007669"/>
    <property type="project" value="TreeGrafter"/>
</dbReference>
<organism evidence="3">
    <name type="scientific">Cyprideis torosa</name>
    <dbReference type="NCBI Taxonomy" id="163714"/>
    <lineage>
        <taxon>Eukaryota</taxon>
        <taxon>Metazoa</taxon>
        <taxon>Ecdysozoa</taxon>
        <taxon>Arthropoda</taxon>
        <taxon>Crustacea</taxon>
        <taxon>Oligostraca</taxon>
        <taxon>Ostracoda</taxon>
        <taxon>Podocopa</taxon>
        <taxon>Podocopida</taxon>
        <taxon>Cytherocopina</taxon>
        <taxon>Cytheroidea</taxon>
        <taxon>Cytherideidae</taxon>
        <taxon>Cyprideis</taxon>
    </lineage>
</organism>
<proteinExistence type="inferred from homology"/>
<comment type="similarity">
    <text evidence="1">Belongs to the CBF/MAK21 family.</text>
</comment>
<dbReference type="GO" id="GO:0003682">
    <property type="term" value="F:chromatin binding"/>
    <property type="evidence" value="ECO:0007669"/>
    <property type="project" value="TreeGrafter"/>
</dbReference>
<reference evidence="3" key="1">
    <citation type="submission" date="2020-11" db="EMBL/GenBank/DDBJ databases">
        <authorList>
            <person name="Tran Van P."/>
        </authorList>
    </citation>
    <scope>NUCLEOTIDE SEQUENCE</scope>
</reference>
<protein>
    <recommendedName>
        <fullName evidence="2">CCAAT-binding factor domain-containing protein</fullName>
    </recommendedName>
</protein>
<feature type="domain" description="CCAAT-binding factor" evidence="2">
    <location>
        <begin position="95"/>
        <end position="212"/>
    </location>
</feature>
<sequence length="283" mass="30657">MKREVERDLTAAQAMENTTLRQRNQTAILSVLFTMLFRVVKSPTGKSNEVLTATLGGLAKFAHFINIDFFADLVNALHDLTAADDESSALTPLQSVHVVRTVFTLLDGQGSSLNIDPHRFYLLLEKSIPEFDASTKDPDVVFPAILDTLDAALLRRRKTLTKPRVAAFLRVLVKSSLAAPTPAAAAFLLTCKTLLHAHPWAMAYLLEAEEESAGPISVIGTPRTEGASGWDLARLRSSPCEEVQLLANHLSAGCPITGPNTLPGTLGKLSPLDLFQSMSQKVS</sequence>
<accession>A0A7R8ZSR7</accession>
<evidence type="ECO:0000259" key="2">
    <source>
        <dbReference type="Pfam" id="PF03914"/>
    </source>
</evidence>
<dbReference type="AlphaFoldDB" id="A0A7R8ZSR7"/>
<dbReference type="InterPro" id="IPR016903">
    <property type="entry name" value="Nucleolar_cplx-assoc_3"/>
</dbReference>
<name>A0A7R8ZSR7_9CRUS</name>
<dbReference type="GO" id="GO:0005730">
    <property type="term" value="C:nucleolus"/>
    <property type="evidence" value="ECO:0007669"/>
    <property type="project" value="TreeGrafter"/>
</dbReference>
<dbReference type="OrthoDB" id="10263597at2759"/>
<dbReference type="PANTHER" id="PTHR14428:SF5">
    <property type="entry name" value="NUCLEOLAR COMPLEX PROTEIN 3 HOMOLOG"/>
    <property type="match status" value="1"/>
</dbReference>
<gene>
    <name evidence="3" type="ORF">CTOB1V02_LOCUS8437</name>
</gene>
<dbReference type="Pfam" id="PF03914">
    <property type="entry name" value="CBF"/>
    <property type="match status" value="1"/>
</dbReference>
<evidence type="ECO:0000313" key="3">
    <source>
        <dbReference type="EMBL" id="CAD7230579.1"/>
    </source>
</evidence>